<dbReference type="PANTHER" id="PTHR28062">
    <property type="entry name" value="K+-H+ EXCHANGE-LIKE PROTEIN"/>
    <property type="match status" value="1"/>
</dbReference>
<dbReference type="Pfam" id="PF10173">
    <property type="entry name" value="Mit_KHE1"/>
    <property type="match status" value="1"/>
</dbReference>
<comment type="caution">
    <text evidence="2">The sequence shown here is derived from an EMBL/GenBank/DDBJ whole genome shotgun (WGS) entry which is preliminary data.</text>
</comment>
<gene>
    <name evidence="2" type="ORF">FCALED_LOCUS12563</name>
</gene>
<feature type="non-terminal residue" evidence="2">
    <location>
        <position position="1"/>
    </location>
</feature>
<keyword evidence="1" id="KW-0472">Membrane</keyword>
<reference evidence="2" key="1">
    <citation type="submission" date="2021-06" db="EMBL/GenBank/DDBJ databases">
        <authorList>
            <person name="Kallberg Y."/>
            <person name="Tangrot J."/>
            <person name="Rosling A."/>
        </authorList>
    </citation>
    <scope>NUCLEOTIDE SEQUENCE</scope>
    <source>
        <strain evidence="2">UK204</strain>
    </source>
</reference>
<evidence type="ECO:0000313" key="3">
    <source>
        <dbReference type="Proteomes" id="UP000789570"/>
    </source>
</evidence>
<dbReference type="InterPro" id="IPR018786">
    <property type="entry name" value="Mit_KHE1"/>
</dbReference>
<dbReference type="EMBL" id="CAJVPQ010006238">
    <property type="protein sequence ID" value="CAG8682297.1"/>
    <property type="molecule type" value="Genomic_DNA"/>
</dbReference>
<keyword evidence="3" id="KW-1185">Reference proteome</keyword>
<dbReference type="GO" id="GO:0006813">
    <property type="term" value="P:potassium ion transport"/>
    <property type="evidence" value="ECO:0007669"/>
    <property type="project" value="TreeGrafter"/>
</dbReference>
<feature type="transmembrane region" description="Helical" evidence="1">
    <location>
        <begin position="123"/>
        <end position="143"/>
    </location>
</feature>
<evidence type="ECO:0000313" key="2">
    <source>
        <dbReference type="EMBL" id="CAG8682297.1"/>
    </source>
</evidence>
<dbReference type="OrthoDB" id="5562676at2759"/>
<keyword evidence="1" id="KW-1133">Transmembrane helix</keyword>
<proteinExistence type="predicted"/>
<dbReference type="Proteomes" id="UP000789570">
    <property type="component" value="Unassembled WGS sequence"/>
</dbReference>
<dbReference type="PANTHER" id="PTHR28062:SF1">
    <property type="entry name" value="TRANSMEMBRANE PROTEIN"/>
    <property type="match status" value="1"/>
</dbReference>
<dbReference type="AlphaFoldDB" id="A0A9N9HFT7"/>
<dbReference type="GO" id="GO:1902600">
    <property type="term" value="P:proton transmembrane transport"/>
    <property type="evidence" value="ECO:0007669"/>
    <property type="project" value="TreeGrafter"/>
</dbReference>
<dbReference type="GO" id="GO:0005743">
    <property type="term" value="C:mitochondrial inner membrane"/>
    <property type="evidence" value="ECO:0007669"/>
    <property type="project" value="TreeGrafter"/>
</dbReference>
<keyword evidence="1" id="KW-0812">Transmembrane</keyword>
<accession>A0A9N9HFT7</accession>
<sequence length="271" mass="31372">GFLTMKIFAIPIIKNRTTYYCHHKSKKATTLTKLTNYATKKWDALSNVDKKSLKGRIYITGQRLLDKMDYQEYFLKGVPMREERGDDKSSVPLLYPSDVITPELTVDSLQRLLESRLPYHRKYMIYSALFVPLSSTFTIVPILPNIPLFYNLFRLYSHYKAYKGAQHLSHVINDKRLVPTESKELNRIYNGLDLNDSNNAIDEQRIHNIAKKFGLIALEVDVKRARHQILEKIKKESQQEKVIDGDVSNLNGIQKTNSKVHNGKKTLDNET</sequence>
<name>A0A9N9HFT7_9GLOM</name>
<protein>
    <submittedName>
        <fullName evidence="2">4394_t:CDS:1</fullName>
    </submittedName>
</protein>
<evidence type="ECO:0000256" key="1">
    <source>
        <dbReference type="SAM" id="Phobius"/>
    </source>
</evidence>
<organism evidence="2 3">
    <name type="scientific">Funneliformis caledonium</name>
    <dbReference type="NCBI Taxonomy" id="1117310"/>
    <lineage>
        <taxon>Eukaryota</taxon>
        <taxon>Fungi</taxon>
        <taxon>Fungi incertae sedis</taxon>
        <taxon>Mucoromycota</taxon>
        <taxon>Glomeromycotina</taxon>
        <taxon>Glomeromycetes</taxon>
        <taxon>Glomerales</taxon>
        <taxon>Glomeraceae</taxon>
        <taxon>Funneliformis</taxon>
    </lineage>
</organism>